<feature type="compositionally biased region" description="Pro residues" evidence="1">
    <location>
        <begin position="246"/>
        <end position="280"/>
    </location>
</feature>
<gene>
    <name evidence="3" type="ORF">PGTUg99_024976</name>
</gene>
<accession>A0A5B0RY49</accession>
<evidence type="ECO:0000256" key="2">
    <source>
        <dbReference type="SAM" id="SignalP"/>
    </source>
</evidence>
<feature type="compositionally biased region" description="Low complexity" evidence="1">
    <location>
        <begin position="232"/>
        <end position="245"/>
    </location>
</feature>
<reference evidence="3 4" key="1">
    <citation type="submission" date="2019-05" db="EMBL/GenBank/DDBJ databases">
        <title>Emergence of the Ug99 lineage of the wheat stem rust pathogen through somatic hybridization.</title>
        <authorList>
            <person name="Li F."/>
            <person name="Upadhyaya N.M."/>
            <person name="Sperschneider J."/>
            <person name="Matny O."/>
            <person name="Nguyen-Phuc H."/>
            <person name="Mago R."/>
            <person name="Raley C."/>
            <person name="Miller M.E."/>
            <person name="Silverstein K.A.T."/>
            <person name="Henningsen E."/>
            <person name="Hirsch C.D."/>
            <person name="Visser B."/>
            <person name="Pretorius Z.A."/>
            <person name="Steffenson B.J."/>
            <person name="Schwessinger B."/>
            <person name="Dodds P.N."/>
            <person name="Figueroa M."/>
        </authorList>
    </citation>
    <scope>NUCLEOTIDE SEQUENCE [LARGE SCALE GENOMIC DNA]</scope>
    <source>
        <strain evidence="3 4">Ug99</strain>
    </source>
</reference>
<proteinExistence type="predicted"/>
<organism evidence="3 4">
    <name type="scientific">Puccinia graminis f. sp. tritici</name>
    <dbReference type="NCBI Taxonomy" id="56615"/>
    <lineage>
        <taxon>Eukaryota</taxon>
        <taxon>Fungi</taxon>
        <taxon>Dikarya</taxon>
        <taxon>Basidiomycota</taxon>
        <taxon>Pucciniomycotina</taxon>
        <taxon>Pucciniomycetes</taxon>
        <taxon>Pucciniales</taxon>
        <taxon>Pucciniaceae</taxon>
        <taxon>Puccinia</taxon>
    </lineage>
</organism>
<evidence type="ECO:0000313" key="4">
    <source>
        <dbReference type="Proteomes" id="UP000325313"/>
    </source>
</evidence>
<evidence type="ECO:0000256" key="1">
    <source>
        <dbReference type="SAM" id="MobiDB-lite"/>
    </source>
</evidence>
<dbReference type="Proteomes" id="UP000325313">
    <property type="component" value="Unassembled WGS sequence"/>
</dbReference>
<feature type="chain" id="PRO_5023028474" evidence="2">
    <location>
        <begin position="19"/>
        <end position="286"/>
    </location>
</feature>
<dbReference type="AlphaFoldDB" id="A0A5B0RY49"/>
<feature type="region of interest" description="Disordered" evidence="1">
    <location>
        <begin position="220"/>
        <end position="286"/>
    </location>
</feature>
<keyword evidence="2" id="KW-0732">Signal</keyword>
<feature type="compositionally biased region" description="Gly residues" evidence="1">
    <location>
        <begin position="46"/>
        <end position="65"/>
    </location>
</feature>
<name>A0A5B0RY49_PUCGR</name>
<protein>
    <submittedName>
        <fullName evidence="3">Uncharacterized protein</fullName>
    </submittedName>
</protein>
<dbReference type="EMBL" id="VDEP01000106">
    <property type="protein sequence ID" value="KAA1130831.1"/>
    <property type="molecule type" value="Genomic_DNA"/>
</dbReference>
<feature type="signal peptide" evidence="2">
    <location>
        <begin position="1"/>
        <end position="18"/>
    </location>
</feature>
<evidence type="ECO:0000313" key="3">
    <source>
        <dbReference type="EMBL" id="KAA1130831.1"/>
    </source>
</evidence>
<comment type="caution">
    <text evidence="3">The sequence shown here is derived from an EMBL/GenBank/DDBJ whole genome shotgun (WGS) entry which is preliminary data.</text>
</comment>
<sequence length="286" mass="29043">MHHSFFTTALLIVSNVLAQDPANTNSLTPGGAQPNPGSTVPAPGNQQGGDSTGKGQGGAGNGNGQPGPKPISLQCSNSNLPFSERELAEMAQLDATTDTKNSTIPDPKTLSNTQTAALCKNETVTAICVLNSCDIKKAPAPVCQNCYAYTPNNNGDDGTIGTVLTPQVSCDDSYNFNKTDTKTPFLCTNTAQNTFACQSCSGQRICDICYDVKDIPASPAPGNSGATGGPVNGNPAPAPGSNTPAPTTPNPIAPPPTTPNPTTAPNPTTPNPTTPNPPTNSAPATL</sequence>
<feature type="region of interest" description="Disordered" evidence="1">
    <location>
        <begin position="23"/>
        <end position="77"/>
    </location>
</feature>